<dbReference type="Proteomes" id="UP000199729">
    <property type="component" value="Chromosome"/>
</dbReference>
<dbReference type="PROSITE" id="PS51725">
    <property type="entry name" value="ABM"/>
    <property type="match status" value="1"/>
</dbReference>
<dbReference type="AlphaFoldDB" id="A0A221KDT0"/>
<keyword evidence="2" id="KW-0503">Monooxygenase</keyword>
<sequence length="110" mass="12416">MNQEEQGSEPMILELADIRIQPGRQAEFDEAIQRGLTTVIAHAQGFRGYKVNKGIESPERYLLQIFWDTLEDHTVAFRGSEAFGQWRAIVGPFFAAPPVVEHFELLAKSA</sequence>
<dbReference type="EMBL" id="CP022423">
    <property type="protein sequence ID" value="ASM77178.1"/>
    <property type="molecule type" value="Genomic_DNA"/>
</dbReference>
<dbReference type="Gene3D" id="3.30.70.100">
    <property type="match status" value="1"/>
</dbReference>
<reference evidence="2 3" key="1">
    <citation type="submission" date="2017-07" db="EMBL/GenBank/DDBJ databases">
        <title>Complete Genome Sequence of the cosmetic ferment Vitreoscilla filiformis (ATCC15551).</title>
        <authorList>
            <person name="Contreras S."/>
            <person name="Sagory-Zalkind P."/>
            <person name="Blanquart H."/>
            <person name="Iltis A."/>
            <person name="Morand S.C."/>
        </authorList>
    </citation>
    <scope>NUCLEOTIDE SEQUENCE [LARGE SCALE GENOMIC DNA]</scope>
    <source>
        <strain evidence="2 3">ATCC 15551</strain>
    </source>
</reference>
<organism evidence="2 3">
    <name type="scientific">Vitreoscilla filiformis</name>
    <dbReference type="NCBI Taxonomy" id="63"/>
    <lineage>
        <taxon>Bacteria</taxon>
        <taxon>Pseudomonadati</taxon>
        <taxon>Pseudomonadota</taxon>
        <taxon>Betaproteobacteria</taxon>
        <taxon>Neisseriales</taxon>
        <taxon>Neisseriaceae</taxon>
        <taxon>Vitreoscilla</taxon>
    </lineage>
</organism>
<dbReference type="InterPro" id="IPR007138">
    <property type="entry name" value="ABM_dom"/>
</dbReference>
<feature type="domain" description="ABM" evidence="1">
    <location>
        <begin position="12"/>
        <end position="103"/>
    </location>
</feature>
<keyword evidence="2" id="KW-0560">Oxidoreductase</keyword>
<gene>
    <name evidence="2" type="ORF">VITFI_CDS1400</name>
</gene>
<keyword evidence="3" id="KW-1185">Reference proteome</keyword>
<evidence type="ECO:0000313" key="3">
    <source>
        <dbReference type="Proteomes" id="UP000199729"/>
    </source>
</evidence>
<dbReference type="GO" id="GO:0004497">
    <property type="term" value="F:monooxygenase activity"/>
    <property type="evidence" value="ECO:0007669"/>
    <property type="project" value="UniProtKB-KW"/>
</dbReference>
<protein>
    <submittedName>
        <fullName evidence="2">Antibiotic biosynthesis monooxygenase</fullName>
    </submittedName>
</protein>
<dbReference type="InterPro" id="IPR011008">
    <property type="entry name" value="Dimeric_a/b-barrel"/>
</dbReference>
<evidence type="ECO:0000313" key="2">
    <source>
        <dbReference type="EMBL" id="ASM77178.1"/>
    </source>
</evidence>
<name>A0A221KDT0_VITFI</name>
<accession>A0A221KDT0</accession>
<dbReference type="Pfam" id="PF03992">
    <property type="entry name" value="ABM"/>
    <property type="match status" value="1"/>
</dbReference>
<dbReference type="SUPFAM" id="SSF54909">
    <property type="entry name" value="Dimeric alpha+beta barrel"/>
    <property type="match status" value="1"/>
</dbReference>
<proteinExistence type="predicted"/>
<dbReference type="KEGG" id="vff:VITFI_CDS1400"/>
<evidence type="ECO:0000259" key="1">
    <source>
        <dbReference type="PROSITE" id="PS51725"/>
    </source>
</evidence>